<keyword evidence="3" id="KW-1185">Reference proteome</keyword>
<dbReference type="InterPro" id="IPR004360">
    <property type="entry name" value="Glyas_Fos-R_dOase_dom"/>
</dbReference>
<dbReference type="Pfam" id="PF00903">
    <property type="entry name" value="Glyoxalase"/>
    <property type="match status" value="1"/>
</dbReference>
<dbReference type="AlphaFoldDB" id="A0A512RGK5"/>
<dbReference type="PROSITE" id="PS51819">
    <property type="entry name" value="VOC"/>
    <property type="match status" value="1"/>
</dbReference>
<evidence type="ECO:0000259" key="1">
    <source>
        <dbReference type="PROSITE" id="PS51819"/>
    </source>
</evidence>
<dbReference type="RefSeq" id="WP_222614313.1">
    <property type="nucleotide sequence ID" value="NZ_BKAU01000001.1"/>
</dbReference>
<evidence type="ECO:0000313" key="2">
    <source>
        <dbReference type="EMBL" id="GEP94829.1"/>
    </source>
</evidence>
<dbReference type="EMBL" id="BKAU01000001">
    <property type="protein sequence ID" value="GEP94829.1"/>
    <property type="molecule type" value="Genomic_DNA"/>
</dbReference>
<dbReference type="Proteomes" id="UP000321436">
    <property type="component" value="Unassembled WGS sequence"/>
</dbReference>
<sequence>MALTGLRPMLYTEKIAETIAFYTSKLGFTLTHAAPGWATLRRDQVEFLFCLPNAHRPFQKPDCTGSFYINTDDVDGLWETLKEQTDVVYGIENFAYGMREFAVYDNNGYVLQFGQPVCVAAQ</sequence>
<dbReference type="InterPro" id="IPR037523">
    <property type="entry name" value="VOC_core"/>
</dbReference>
<dbReference type="SUPFAM" id="SSF54593">
    <property type="entry name" value="Glyoxalase/Bleomycin resistance protein/Dihydroxybiphenyl dioxygenase"/>
    <property type="match status" value="1"/>
</dbReference>
<reference evidence="2 3" key="1">
    <citation type="submission" date="2019-07" db="EMBL/GenBank/DDBJ databases">
        <title>Whole genome shotgun sequence of Chitinophaga cymbidii NBRC 109752.</title>
        <authorList>
            <person name="Hosoyama A."/>
            <person name="Uohara A."/>
            <person name="Ohji S."/>
            <person name="Ichikawa N."/>
        </authorList>
    </citation>
    <scope>NUCLEOTIDE SEQUENCE [LARGE SCALE GENOMIC DNA]</scope>
    <source>
        <strain evidence="2 3">NBRC 109752</strain>
    </source>
</reference>
<accession>A0A512RGK5</accession>
<comment type="caution">
    <text evidence="2">The sequence shown here is derived from an EMBL/GenBank/DDBJ whole genome shotgun (WGS) entry which is preliminary data.</text>
</comment>
<protein>
    <submittedName>
        <fullName evidence="2">Bleomycin resistance family protein</fullName>
    </submittedName>
</protein>
<organism evidence="2 3">
    <name type="scientific">Chitinophaga cymbidii</name>
    <dbReference type="NCBI Taxonomy" id="1096750"/>
    <lineage>
        <taxon>Bacteria</taxon>
        <taxon>Pseudomonadati</taxon>
        <taxon>Bacteroidota</taxon>
        <taxon>Chitinophagia</taxon>
        <taxon>Chitinophagales</taxon>
        <taxon>Chitinophagaceae</taxon>
        <taxon>Chitinophaga</taxon>
    </lineage>
</organism>
<proteinExistence type="predicted"/>
<feature type="domain" description="VOC" evidence="1">
    <location>
        <begin position="2"/>
        <end position="116"/>
    </location>
</feature>
<gene>
    <name evidence="2" type="ORF">CCY01nite_10890</name>
</gene>
<name>A0A512RGK5_9BACT</name>
<dbReference type="Gene3D" id="3.10.180.10">
    <property type="entry name" value="2,3-Dihydroxybiphenyl 1,2-Dioxygenase, domain 1"/>
    <property type="match status" value="1"/>
</dbReference>
<evidence type="ECO:0000313" key="3">
    <source>
        <dbReference type="Proteomes" id="UP000321436"/>
    </source>
</evidence>
<dbReference type="InterPro" id="IPR029068">
    <property type="entry name" value="Glyas_Bleomycin-R_OHBP_Dase"/>
</dbReference>